<dbReference type="Pfam" id="PF07681">
    <property type="entry name" value="DoxX"/>
    <property type="match status" value="1"/>
</dbReference>
<reference evidence="6 7" key="1">
    <citation type="submission" date="2013-12" db="EMBL/GenBank/DDBJ databases">
        <authorList>
            <consortium name="DOE Joint Genome Institute"/>
            <person name="Smidt H."/>
            <person name="Huntemann M."/>
            <person name="Han J."/>
            <person name="Chen A."/>
            <person name="Kyrpides N."/>
            <person name="Mavromatis K."/>
            <person name="Markowitz V."/>
            <person name="Palaniappan K."/>
            <person name="Ivanova N."/>
            <person name="Schaumberg A."/>
            <person name="Pati A."/>
            <person name="Liolios K."/>
            <person name="Nordberg H.P."/>
            <person name="Cantor M.N."/>
            <person name="Hua S.X."/>
            <person name="Woyke T."/>
        </authorList>
    </citation>
    <scope>NUCLEOTIDE SEQUENCE [LARGE SCALE GENOMIC DNA]</scope>
    <source>
        <strain evidence="7">DSM 15288</strain>
    </source>
</reference>
<evidence type="ECO:0000313" key="7">
    <source>
        <dbReference type="Proteomes" id="UP000010847"/>
    </source>
</evidence>
<gene>
    <name evidence="6" type="ORF">DESME_15110</name>
</gene>
<dbReference type="InterPro" id="IPR032808">
    <property type="entry name" value="DoxX"/>
</dbReference>
<dbReference type="RefSeq" id="WP_006716933.1">
    <property type="nucleotide sequence ID" value="NZ_CP007032.1"/>
</dbReference>
<comment type="subcellular location">
    <subcellularLocation>
        <location evidence="1">Membrane</location>
        <topology evidence="1">Multi-pass membrane protein</topology>
    </subcellularLocation>
</comment>
<keyword evidence="2 5" id="KW-0812">Transmembrane</keyword>
<evidence type="ECO:0000256" key="5">
    <source>
        <dbReference type="SAM" id="Phobius"/>
    </source>
</evidence>
<accession>W0EBT2</accession>
<evidence type="ECO:0000256" key="1">
    <source>
        <dbReference type="ARBA" id="ARBA00004141"/>
    </source>
</evidence>
<organism evidence="6 7">
    <name type="scientific">Desulfitobacterium metallireducens DSM 15288</name>
    <dbReference type="NCBI Taxonomy" id="871968"/>
    <lineage>
        <taxon>Bacteria</taxon>
        <taxon>Bacillati</taxon>
        <taxon>Bacillota</taxon>
        <taxon>Clostridia</taxon>
        <taxon>Eubacteriales</taxon>
        <taxon>Desulfitobacteriaceae</taxon>
        <taxon>Desulfitobacterium</taxon>
    </lineage>
</organism>
<keyword evidence="7" id="KW-1185">Reference proteome</keyword>
<keyword evidence="3 5" id="KW-1133">Transmembrane helix</keyword>
<protein>
    <submittedName>
        <fullName evidence="6">DoxX protein</fullName>
    </submittedName>
</protein>
<evidence type="ECO:0000256" key="3">
    <source>
        <dbReference type="ARBA" id="ARBA00022989"/>
    </source>
</evidence>
<feature type="transmembrane region" description="Helical" evidence="5">
    <location>
        <begin position="17"/>
        <end position="38"/>
    </location>
</feature>
<proteinExistence type="predicted"/>
<dbReference type="EMBL" id="CP007032">
    <property type="protein sequence ID" value="AHF08202.1"/>
    <property type="molecule type" value="Genomic_DNA"/>
</dbReference>
<name>W0EBT2_9FIRM</name>
<dbReference type="AlphaFoldDB" id="W0EBT2"/>
<evidence type="ECO:0000313" key="6">
    <source>
        <dbReference type="EMBL" id="AHF08202.1"/>
    </source>
</evidence>
<dbReference type="Proteomes" id="UP000010847">
    <property type="component" value="Chromosome"/>
</dbReference>
<dbReference type="eggNOG" id="ENOG50319AG">
    <property type="taxonomic scope" value="Bacteria"/>
</dbReference>
<dbReference type="KEGG" id="dmt:DESME_15110"/>
<evidence type="ECO:0000256" key="4">
    <source>
        <dbReference type="ARBA" id="ARBA00023136"/>
    </source>
</evidence>
<dbReference type="STRING" id="871968.DESME_15110"/>
<dbReference type="HOGENOM" id="CLU_1459119_0_0_9"/>
<keyword evidence="4 5" id="KW-0472">Membrane</keyword>
<dbReference type="OrthoDB" id="1795979at2"/>
<feature type="transmembrane region" description="Helical" evidence="5">
    <location>
        <begin position="96"/>
        <end position="117"/>
    </location>
</feature>
<sequence length="179" mass="19942">MSDYINYVKTQLKDWKVALLTLVFTVARVIYGIAWIQAGEHKLTWFSDGKLDSIGLIKGMVGNLAAAKNDPLGINNLYAWVAQGIFVNTMPSVTDVMVVICEILVGIVLVLGFKVFWSALVAVYMNLQFNAAGSFNNFGYIWSDLAFMKFAKYSELIGVSGYLDFKKQQKKTAQNSVNM</sequence>
<evidence type="ECO:0000256" key="2">
    <source>
        <dbReference type="ARBA" id="ARBA00022692"/>
    </source>
</evidence>